<dbReference type="EMBL" id="GL732587">
    <property type="protein sequence ID" value="EFX73887.1"/>
    <property type="molecule type" value="Genomic_DNA"/>
</dbReference>
<feature type="region of interest" description="Disordered" evidence="1">
    <location>
        <begin position="23"/>
        <end position="50"/>
    </location>
</feature>
<name>E9H330_DAPPU</name>
<dbReference type="AlphaFoldDB" id="E9H330"/>
<accession>E9H330</accession>
<evidence type="ECO:0000256" key="1">
    <source>
        <dbReference type="SAM" id="MobiDB-lite"/>
    </source>
</evidence>
<dbReference type="HOGENOM" id="CLU_3126486_0_0_1"/>
<proteinExistence type="predicted"/>
<organism evidence="2 3">
    <name type="scientific">Daphnia pulex</name>
    <name type="common">Water flea</name>
    <dbReference type="NCBI Taxonomy" id="6669"/>
    <lineage>
        <taxon>Eukaryota</taxon>
        <taxon>Metazoa</taxon>
        <taxon>Ecdysozoa</taxon>
        <taxon>Arthropoda</taxon>
        <taxon>Crustacea</taxon>
        <taxon>Branchiopoda</taxon>
        <taxon>Diplostraca</taxon>
        <taxon>Cladocera</taxon>
        <taxon>Anomopoda</taxon>
        <taxon>Daphniidae</taxon>
        <taxon>Daphnia</taxon>
    </lineage>
</organism>
<reference evidence="2 3" key="1">
    <citation type="journal article" date="2011" name="Science">
        <title>The ecoresponsive genome of Daphnia pulex.</title>
        <authorList>
            <person name="Colbourne J.K."/>
            <person name="Pfrender M.E."/>
            <person name="Gilbert D."/>
            <person name="Thomas W.K."/>
            <person name="Tucker A."/>
            <person name="Oakley T.H."/>
            <person name="Tokishita S."/>
            <person name="Aerts A."/>
            <person name="Arnold G.J."/>
            <person name="Basu M.K."/>
            <person name="Bauer D.J."/>
            <person name="Caceres C.E."/>
            <person name="Carmel L."/>
            <person name="Casola C."/>
            <person name="Choi J.H."/>
            <person name="Detter J.C."/>
            <person name="Dong Q."/>
            <person name="Dusheyko S."/>
            <person name="Eads B.D."/>
            <person name="Frohlich T."/>
            <person name="Geiler-Samerotte K.A."/>
            <person name="Gerlach D."/>
            <person name="Hatcher P."/>
            <person name="Jogdeo S."/>
            <person name="Krijgsveld J."/>
            <person name="Kriventseva E.V."/>
            <person name="Kultz D."/>
            <person name="Laforsch C."/>
            <person name="Lindquist E."/>
            <person name="Lopez J."/>
            <person name="Manak J.R."/>
            <person name="Muller J."/>
            <person name="Pangilinan J."/>
            <person name="Patwardhan R.P."/>
            <person name="Pitluck S."/>
            <person name="Pritham E.J."/>
            <person name="Rechtsteiner A."/>
            <person name="Rho M."/>
            <person name="Rogozin I.B."/>
            <person name="Sakarya O."/>
            <person name="Salamov A."/>
            <person name="Schaack S."/>
            <person name="Shapiro H."/>
            <person name="Shiga Y."/>
            <person name="Skalitzky C."/>
            <person name="Smith Z."/>
            <person name="Souvorov A."/>
            <person name="Sung W."/>
            <person name="Tang Z."/>
            <person name="Tsuchiya D."/>
            <person name="Tu H."/>
            <person name="Vos H."/>
            <person name="Wang M."/>
            <person name="Wolf Y.I."/>
            <person name="Yamagata H."/>
            <person name="Yamada T."/>
            <person name="Ye Y."/>
            <person name="Shaw J.R."/>
            <person name="Andrews J."/>
            <person name="Crease T.J."/>
            <person name="Tang H."/>
            <person name="Lucas S.M."/>
            <person name="Robertson H.M."/>
            <person name="Bork P."/>
            <person name="Koonin E.V."/>
            <person name="Zdobnov E.M."/>
            <person name="Grigoriev I.V."/>
            <person name="Lynch M."/>
            <person name="Boore J.L."/>
        </authorList>
    </citation>
    <scope>NUCLEOTIDE SEQUENCE [LARGE SCALE GENOMIC DNA]</scope>
</reference>
<evidence type="ECO:0000313" key="2">
    <source>
        <dbReference type="EMBL" id="EFX73887.1"/>
    </source>
</evidence>
<dbReference type="KEGG" id="dpx:DAPPUDRAFT_252594"/>
<sequence length="50" mass="5563">MTVAHLCEKQSMLSYARFEGGAPYPSQLHRPNGKGESLPCKGTTEKEFHL</sequence>
<protein>
    <submittedName>
        <fullName evidence="2">Uncharacterized protein</fullName>
    </submittedName>
</protein>
<dbReference type="InParanoid" id="E9H330"/>
<keyword evidence="3" id="KW-1185">Reference proteome</keyword>
<gene>
    <name evidence="2" type="ORF">DAPPUDRAFT_252594</name>
</gene>
<dbReference type="Proteomes" id="UP000000305">
    <property type="component" value="Unassembled WGS sequence"/>
</dbReference>
<evidence type="ECO:0000313" key="3">
    <source>
        <dbReference type="Proteomes" id="UP000000305"/>
    </source>
</evidence>